<keyword evidence="2" id="KW-1185">Reference proteome</keyword>
<dbReference type="Proteomes" id="UP000664859">
    <property type="component" value="Unassembled WGS sequence"/>
</dbReference>
<organism evidence="1 2">
    <name type="scientific">Tribonema minus</name>
    <dbReference type="NCBI Taxonomy" id="303371"/>
    <lineage>
        <taxon>Eukaryota</taxon>
        <taxon>Sar</taxon>
        <taxon>Stramenopiles</taxon>
        <taxon>Ochrophyta</taxon>
        <taxon>PX clade</taxon>
        <taxon>Xanthophyceae</taxon>
        <taxon>Tribonematales</taxon>
        <taxon>Tribonemataceae</taxon>
        <taxon>Tribonema</taxon>
    </lineage>
</organism>
<sequence>MFTADHARHIAQATRAQSQESVVMEHVRSATYMVTMRAAAGKTTAEDFVSYSQFFEDEEDVDDYVAAAARALATAESVAEVMRERGFDTDVRDNDGFGRVDVHITWPIASPAVHTYACECSTTDVIAVCNKSHLCVLAILRAIFSNLTFNYYDPKKRWYQRGEDWIDGWSGGTGVSDYRVEKWVDNERVMIYQYDFDTFLKRKIFDSARRRARYDITAHRMNGEAVDDSRLLLGLSQGPKEVLVHLQNHRQISRNKLRKCLQLLTKRRAEVIKTWADSDVDALKYIGEPRWHGGWRRNRAPVIPKRVRKRKTKSPNVHLRNILQLCSAAALRRMEA</sequence>
<reference evidence="1" key="1">
    <citation type="submission" date="2021-02" db="EMBL/GenBank/DDBJ databases">
        <title>First Annotated Genome of the Yellow-green Alga Tribonema minus.</title>
        <authorList>
            <person name="Mahan K.M."/>
        </authorList>
    </citation>
    <scope>NUCLEOTIDE SEQUENCE</scope>
    <source>
        <strain evidence="1">UTEX B ZZ1240</strain>
    </source>
</reference>
<dbReference type="EMBL" id="JAFCMP010000009">
    <property type="protein sequence ID" value="KAG5192199.1"/>
    <property type="molecule type" value="Genomic_DNA"/>
</dbReference>
<protein>
    <submittedName>
        <fullName evidence="1">Uncharacterized protein</fullName>
    </submittedName>
</protein>
<gene>
    <name evidence="1" type="ORF">JKP88DRAFT_266284</name>
</gene>
<proteinExistence type="predicted"/>
<accession>A0A835ZJW4</accession>
<dbReference type="AlphaFoldDB" id="A0A835ZJW4"/>
<evidence type="ECO:0000313" key="1">
    <source>
        <dbReference type="EMBL" id="KAG5192199.1"/>
    </source>
</evidence>
<name>A0A835ZJW4_9STRA</name>
<evidence type="ECO:0000313" key="2">
    <source>
        <dbReference type="Proteomes" id="UP000664859"/>
    </source>
</evidence>
<comment type="caution">
    <text evidence="1">The sequence shown here is derived from an EMBL/GenBank/DDBJ whole genome shotgun (WGS) entry which is preliminary data.</text>
</comment>